<evidence type="ECO:0000313" key="3">
    <source>
        <dbReference type="EMBL" id="QVL32745.1"/>
    </source>
</evidence>
<name>A0A8E6B5X1_9BACT</name>
<feature type="chain" id="PRO_5034602123" description="Tetratricopeptide repeat protein" evidence="2">
    <location>
        <begin position="23"/>
        <end position="217"/>
    </location>
</feature>
<keyword evidence="4" id="KW-1185">Reference proteome</keyword>
<gene>
    <name evidence="3" type="ORF">KIH39_02155</name>
</gene>
<protein>
    <recommendedName>
        <fullName evidence="5">Tetratricopeptide repeat protein</fullName>
    </recommendedName>
</protein>
<feature type="region of interest" description="Disordered" evidence="1">
    <location>
        <begin position="132"/>
        <end position="178"/>
    </location>
</feature>
<reference evidence="3" key="1">
    <citation type="submission" date="2021-05" db="EMBL/GenBank/DDBJ databases">
        <title>Complete genome sequence of the cellulolytic planctomycete Telmatocola sphagniphila SP2T and characterization of the first cellulase from planctomycetes.</title>
        <authorList>
            <person name="Rakitin A.L."/>
            <person name="Beletsky A.V."/>
            <person name="Naumoff D.G."/>
            <person name="Kulichevskaya I.S."/>
            <person name="Mardanov A.V."/>
            <person name="Ravin N.V."/>
            <person name="Dedysh S.N."/>
        </authorList>
    </citation>
    <scope>NUCLEOTIDE SEQUENCE</scope>
    <source>
        <strain evidence="3">SP2T</strain>
    </source>
</reference>
<organism evidence="3 4">
    <name type="scientific">Telmatocola sphagniphila</name>
    <dbReference type="NCBI Taxonomy" id="1123043"/>
    <lineage>
        <taxon>Bacteria</taxon>
        <taxon>Pseudomonadati</taxon>
        <taxon>Planctomycetota</taxon>
        <taxon>Planctomycetia</taxon>
        <taxon>Gemmatales</taxon>
        <taxon>Gemmataceae</taxon>
    </lineage>
</organism>
<dbReference type="AlphaFoldDB" id="A0A8E6B5X1"/>
<sequence>MRRITLLPVLVMALLFTLPGEAQTTKDSPAAAATRARLKIKISIEMKNEMLREVLKEISGNLQDIKKGSLSTYPDQGVSMNSRITVVVQNKTVEEILDSALKPLDLGYIIVSKPGDRYDGWLLLKKGNFRGDENAPDGKKKEEAKAKDKDMPEKKDTTKSDSASDDKEAKRLLNNAKNYISLNRNEKAKDLLKEILDKHPNSKSVDEAKKLLESLDK</sequence>
<dbReference type="InterPro" id="IPR038440">
    <property type="entry name" value="FimV_C_sf"/>
</dbReference>
<feature type="signal peptide" evidence="2">
    <location>
        <begin position="1"/>
        <end position="22"/>
    </location>
</feature>
<dbReference type="KEGG" id="tsph:KIH39_02155"/>
<dbReference type="RefSeq" id="WP_213497635.1">
    <property type="nucleotide sequence ID" value="NZ_CP074694.1"/>
</dbReference>
<evidence type="ECO:0000313" key="4">
    <source>
        <dbReference type="Proteomes" id="UP000676194"/>
    </source>
</evidence>
<accession>A0A8E6B5X1</accession>
<keyword evidence="2" id="KW-0732">Signal</keyword>
<dbReference type="Proteomes" id="UP000676194">
    <property type="component" value="Chromosome"/>
</dbReference>
<proteinExistence type="predicted"/>
<dbReference type="Gene3D" id="1.20.58.2200">
    <property type="match status" value="1"/>
</dbReference>
<evidence type="ECO:0000256" key="1">
    <source>
        <dbReference type="SAM" id="MobiDB-lite"/>
    </source>
</evidence>
<evidence type="ECO:0000256" key="2">
    <source>
        <dbReference type="SAM" id="SignalP"/>
    </source>
</evidence>
<feature type="compositionally biased region" description="Basic and acidic residues" evidence="1">
    <location>
        <begin position="132"/>
        <end position="171"/>
    </location>
</feature>
<evidence type="ECO:0008006" key="5">
    <source>
        <dbReference type="Google" id="ProtNLM"/>
    </source>
</evidence>
<dbReference type="EMBL" id="CP074694">
    <property type="protein sequence ID" value="QVL32745.1"/>
    <property type="molecule type" value="Genomic_DNA"/>
</dbReference>